<dbReference type="WBParaSite" id="ALUE_0001719401-mRNA-1">
    <property type="protein sequence ID" value="ALUE_0001719401-mRNA-1"/>
    <property type="gene ID" value="ALUE_0001719401"/>
</dbReference>
<evidence type="ECO:0000256" key="2">
    <source>
        <dbReference type="ARBA" id="ARBA00009540"/>
    </source>
</evidence>
<organism evidence="6 7">
    <name type="scientific">Ascaris lumbricoides</name>
    <name type="common">Giant roundworm</name>
    <dbReference type="NCBI Taxonomy" id="6252"/>
    <lineage>
        <taxon>Eukaryota</taxon>
        <taxon>Metazoa</taxon>
        <taxon>Ecdysozoa</taxon>
        <taxon>Nematoda</taxon>
        <taxon>Chromadorea</taxon>
        <taxon>Rhabditida</taxon>
        <taxon>Spirurina</taxon>
        <taxon>Ascaridomorpha</taxon>
        <taxon>Ascaridoidea</taxon>
        <taxon>Ascarididae</taxon>
        <taxon>Ascaris</taxon>
    </lineage>
</organism>
<dbReference type="PROSITE" id="PS51886">
    <property type="entry name" value="TLDC"/>
    <property type="match status" value="1"/>
</dbReference>
<dbReference type="PANTHER" id="PTHR23354">
    <property type="entry name" value="NUCLEOLAR PROTEIN 7/ESTROGEN RECEPTOR COACTIVATOR-RELATED"/>
    <property type="match status" value="1"/>
</dbReference>
<protein>
    <recommendedName>
        <fullName evidence="4">Oxidation resistance protein 1</fullName>
    </recommendedName>
</protein>
<evidence type="ECO:0000256" key="4">
    <source>
        <dbReference type="ARBA" id="ARBA00040604"/>
    </source>
</evidence>
<dbReference type="AlphaFoldDB" id="A0A0M3IG11"/>
<sequence>MYSQLTNRISEKIDRFDSLSTCSVISTSTPLNGESRSRFFSKIEKHARRLSVPISHVGRNSARRLSQLTSAIGEAFDQQLRLSEKPATPVFGTSYLNREWEIVTVQEMCRRLSLDRLDQMVMPIPDGATSSQILDESMIRQIMEILPVRAEGYPWVNIYSSEKHGFSLSTFYRKMMEWDEEMSPILLIIRDCEENVFGAIASTTLLPSEHFFGTGDSCLLFKFATDPDTNEKELHSFAWTGDNQYFVKASKDSLSMGAGGGHYGLWLDADLNHGRSLRCQTFDNEPLAGDREDFNIQFLEAFGFRML</sequence>
<dbReference type="SMART" id="SM00584">
    <property type="entry name" value="TLDc"/>
    <property type="match status" value="1"/>
</dbReference>
<evidence type="ECO:0000313" key="6">
    <source>
        <dbReference type="Proteomes" id="UP000036681"/>
    </source>
</evidence>
<dbReference type="Proteomes" id="UP000036681">
    <property type="component" value="Unplaced"/>
</dbReference>
<proteinExistence type="inferred from homology"/>
<evidence type="ECO:0000256" key="1">
    <source>
        <dbReference type="ARBA" id="ARBA00004173"/>
    </source>
</evidence>
<feature type="domain" description="TLDc" evidence="5">
    <location>
        <begin position="132"/>
        <end position="305"/>
    </location>
</feature>
<dbReference type="PANTHER" id="PTHR23354:SF62">
    <property type="entry name" value="MUSTARD, ISOFORM V"/>
    <property type="match status" value="1"/>
</dbReference>
<dbReference type="InterPro" id="IPR006571">
    <property type="entry name" value="TLDc_dom"/>
</dbReference>
<dbReference type="GO" id="GO:0006979">
    <property type="term" value="P:response to oxidative stress"/>
    <property type="evidence" value="ECO:0007669"/>
    <property type="project" value="TreeGrafter"/>
</dbReference>
<evidence type="ECO:0000256" key="3">
    <source>
        <dbReference type="ARBA" id="ARBA00023128"/>
    </source>
</evidence>
<accession>A0A0M3IG11</accession>
<comment type="subcellular location">
    <subcellularLocation>
        <location evidence="1">Mitochondrion</location>
    </subcellularLocation>
</comment>
<dbReference type="GO" id="GO:0005634">
    <property type="term" value="C:nucleus"/>
    <property type="evidence" value="ECO:0007669"/>
    <property type="project" value="TreeGrafter"/>
</dbReference>
<name>A0A0M3IG11_ASCLU</name>
<reference evidence="7" key="1">
    <citation type="submission" date="2017-02" db="UniProtKB">
        <authorList>
            <consortium name="WormBaseParasite"/>
        </authorList>
    </citation>
    <scope>IDENTIFICATION</scope>
</reference>
<keyword evidence="6" id="KW-1185">Reference proteome</keyword>
<dbReference type="GO" id="GO:0005739">
    <property type="term" value="C:mitochondrion"/>
    <property type="evidence" value="ECO:0007669"/>
    <property type="project" value="UniProtKB-SubCell"/>
</dbReference>
<comment type="similarity">
    <text evidence="2">Belongs to the OXR1 family.</text>
</comment>
<dbReference type="Pfam" id="PF07534">
    <property type="entry name" value="TLD"/>
    <property type="match status" value="1"/>
</dbReference>
<evidence type="ECO:0000259" key="5">
    <source>
        <dbReference type="PROSITE" id="PS51886"/>
    </source>
</evidence>
<evidence type="ECO:0000313" key="7">
    <source>
        <dbReference type="WBParaSite" id="ALUE_0001719401-mRNA-1"/>
    </source>
</evidence>
<keyword evidence="3" id="KW-0496">Mitochondrion</keyword>